<sequence length="412" mass="45387">MDSDKSRVMFGRLPFAWQTLLGARTVSAVALDTRSSLPGWPLVPKSLALSHEAMQIFHASRYAWSSACGPFAEGSSTIFPQYEWRNIRVNRVQTIACGLAILSTNPIEKTERQVEFAFRPSLQNIHGLNLRPMLHLSKVKSPELVSIVARVFSKCSCHTTTDPVTANPCTMSTIASMPAGHRAAGPHLTVVEVQIYFAVRDLRRHIRCHICLAGGSNCHSNPKREFWADAEHSSNLECRYRYGMYNKWVDLIEFLNLHRENDGQVVVSGSHDYAVEDCKNKICFIPDDALSCFCVAYVIVRIILCDDGHSEMLSSYSPSLLQVIPTASVEHSALVLKLLSPRMTVGNIIPAFAAAAAENWRPVMGYSVRVSAVEAMVSGRVTEISKCDAILAVVLDISTPSMALGAYATEGE</sequence>
<protein>
    <submittedName>
        <fullName evidence="1">Uncharacterized protein</fullName>
    </submittedName>
</protein>
<evidence type="ECO:0000313" key="1">
    <source>
        <dbReference type="EMBL" id="RDH14530.1"/>
    </source>
</evidence>
<accession>A0A370BK94</accession>
<dbReference type="EMBL" id="KZ851964">
    <property type="protein sequence ID" value="RDH14530.1"/>
    <property type="molecule type" value="Genomic_DNA"/>
</dbReference>
<dbReference type="VEuPathDB" id="FungiDB:M747DRAFT_269993"/>
<reference evidence="1 2" key="1">
    <citation type="submission" date="2018-07" db="EMBL/GenBank/DDBJ databases">
        <title>Section-level genome sequencing of Aspergillus section Nigri to investigate inter- and intra-species variation.</title>
        <authorList>
            <consortium name="DOE Joint Genome Institute"/>
            <person name="Vesth T.C."/>
            <person name="Nybo J.L."/>
            <person name="Theobald S."/>
            <person name="Frisvad J.C."/>
            <person name="Larsen T.O."/>
            <person name="Nielsen K.F."/>
            <person name="Hoof J.B."/>
            <person name="Brandl J."/>
            <person name="Salamov A."/>
            <person name="Riley R."/>
            <person name="Gladden J.M."/>
            <person name="Phatale P."/>
            <person name="Nielsen M.T."/>
            <person name="Lyhne E.K."/>
            <person name="Kogle M.E."/>
            <person name="Strasser K."/>
            <person name="McDonnell E."/>
            <person name="Barry K."/>
            <person name="Clum A."/>
            <person name="Chen C."/>
            <person name="Nolan M."/>
            <person name="Sandor L."/>
            <person name="Kuo A."/>
            <person name="Lipzen A."/>
            <person name="Hainaut M."/>
            <person name="Drula E."/>
            <person name="Tsang A."/>
            <person name="Magnuson J.K."/>
            <person name="Henrissat B."/>
            <person name="Wiebenga A."/>
            <person name="Simmons B.A."/>
            <person name="Makela M.R."/>
            <person name="De vries R.P."/>
            <person name="Grigoriev I.V."/>
            <person name="Mortensen U.H."/>
            <person name="Baker S.E."/>
            <person name="Andersen M.R."/>
        </authorList>
    </citation>
    <scope>NUCLEOTIDE SEQUENCE [LARGE SCALE GENOMIC DNA]</scope>
    <source>
        <strain evidence="1 2">ATCC 13496</strain>
    </source>
</reference>
<name>A0A370BK94_ASPNG</name>
<proteinExistence type="predicted"/>
<organism evidence="1 2">
    <name type="scientific">Aspergillus niger ATCC 13496</name>
    <dbReference type="NCBI Taxonomy" id="1353008"/>
    <lineage>
        <taxon>Eukaryota</taxon>
        <taxon>Fungi</taxon>
        <taxon>Dikarya</taxon>
        <taxon>Ascomycota</taxon>
        <taxon>Pezizomycotina</taxon>
        <taxon>Eurotiomycetes</taxon>
        <taxon>Eurotiomycetidae</taxon>
        <taxon>Eurotiales</taxon>
        <taxon>Aspergillaceae</taxon>
        <taxon>Aspergillus</taxon>
        <taxon>Aspergillus subgen. Circumdati</taxon>
    </lineage>
</organism>
<dbReference type="AlphaFoldDB" id="A0A370BK94"/>
<evidence type="ECO:0000313" key="2">
    <source>
        <dbReference type="Proteomes" id="UP000253845"/>
    </source>
</evidence>
<dbReference type="Proteomes" id="UP000253845">
    <property type="component" value="Unassembled WGS sequence"/>
</dbReference>
<gene>
    <name evidence="1" type="ORF">M747DRAFT_269993</name>
</gene>